<dbReference type="SUPFAM" id="SSF55103">
    <property type="entry name" value="FAD-linked oxidases, C-terminal domain"/>
    <property type="match status" value="1"/>
</dbReference>
<dbReference type="GO" id="GO:0005739">
    <property type="term" value="C:mitochondrion"/>
    <property type="evidence" value="ECO:0007669"/>
    <property type="project" value="UniProtKB-SubCell"/>
</dbReference>
<keyword evidence="8" id="KW-0496">Mitochondrion</keyword>
<comment type="similarity">
    <text evidence="3">Belongs to the FAD-binding oxidoreductase/transferase type 4 family.</text>
</comment>
<dbReference type="OrthoDB" id="5332616at2759"/>
<comment type="caution">
    <text evidence="12">The sequence shown here is derived from an EMBL/GenBank/DDBJ whole genome shotgun (WGS) entry which is preliminary data.</text>
</comment>
<dbReference type="GO" id="GO:0004458">
    <property type="term" value="F:D-lactate dehydrogenase (cytochrome) activity"/>
    <property type="evidence" value="ECO:0007669"/>
    <property type="project" value="UniProtKB-EC"/>
</dbReference>
<sequence length="457" mass="48002">MTVQPAVLEQHGQDESFHRGWPPQAVLFPESTEEVSRVVRAAAAAHTPIIPFGVGTSLEGHVAALRGGVCLDMSRMNRVLEVNADDMGCWVQAGVTRVQLNRHLHDTGLFFPVDPGADATLGGMAATRASGTNAVRYGTMRDNVRSLTVVLPNGSVTRTGRVVRKSSAGYDLTALFVGSEGTLGVITEVALRLHGQPEAAAAAVCAFADLKGAVETATLVMQSGIPVARIELLDELQIDAINRYSRTSLRVAPTLFFEFHGSAAAVKEAAEAAGALAAEFGGSGCSWAEQEEERRRLWAARHSAYYAAKALRPGCAGFLTDLCVPLSKLTETVLAAQALCRRHGLLAPLVGHVGDGNFHMLLIIDAGNAAEVAAAKRCVDEMVHLAQDVGGTCTGEHGIGFGKLGHLEREHGMPALLAMHAIRAALDPLNIMNPGKLGSQPADFAAAAHLDDPAAAA</sequence>
<dbReference type="GO" id="GO:0071949">
    <property type="term" value="F:FAD binding"/>
    <property type="evidence" value="ECO:0007669"/>
    <property type="project" value="InterPro"/>
</dbReference>
<dbReference type="InterPro" id="IPR016164">
    <property type="entry name" value="FAD-linked_Oxase-like_C"/>
</dbReference>
<dbReference type="AlphaFoldDB" id="A0A2P6VKM6"/>
<dbReference type="FunFam" id="3.30.70.2740:FF:000001">
    <property type="entry name" value="D-lactate dehydrogenase mitochondrial"/>
    <property type="match status" value="1"/>
</dbReference>
<keyword evidence="4" id="KW-0285">Flavoprotein</keyword>
<proteinExistence type="inferred from homology"/>
<feature type="region of interest" description="Disordered" evidence="10">
    <location>
        <begin position="1"/>
        <end position="20"/>
    </location>
</feature>
<dbReference type="InterPro" id="IPR004113">
    <property type="entry name" value="FAD-bd_oxidored_4_C"/>
</dbReference>
<evidence type="ECO:0000259" key="11">
    <source>
        <dbReference type="PROSITE" id="PS51387"/>
    </source>
</evidence>
<dbReference type="InterPro" id="IPR016169">
    <property type="entry name" value="FAD-bd_PCMH_sub2"/>
</dbReference>
<feature type="domain" description="FAD-binding PCMH-type" evidence="11">
    <location>
        <begin position="19"/>
        <end position="196"/>
    </location>
</feature>
<keyword evidence="7" id="KW-0560">Oxidoreductase</keyword>
<evidence type="ECO:0000256" key="8">
    <source>
        <dbReference type="ARBA" id="ARBA00023128"/>
    </source>
</evidence>
<dbReference type="FunFam" id="3.30.465.10:FF:000016">
    <property type="entry name" value="probable D-lactate dehydrogenase, mitochondrial"/>
    <property type="match status" value="1"/>
</dbReference>
<dbReference type="PANTHER" id="PTHR11748">
    <property type="entry name" value="D-LACTATE DEHYDROGENASE"/>
    <property type="match status" value="1"/>
</dbReference>
<dbReference type="SUPFAM" id="SSF56176">
    <property type="entry name" value="FAD-binding/transporter-associated domain-like"/>
    <property type="match status" value="1"/>
</dbReference>
<dbReference type="InterPro" id="IPR036318">
    <property type="entry name" value="FAD-bd_PCMH-like_sf"/>
</dbReference>
<reference evidence="12 13" key="1">
    <citation type="journal article" date="2018" name="Plant J.">
        <title>Genome sequences of Chlorella sorokiniana UTEX 1602 and Micractinium conductrix SAG 241.80: implications to maltose excretion by a green alga.</title>
        <authorList>
            <person name="Arriola M.B."/>
            <person name="Velmurugan N."/>
            <person name="Zhang Y."/>
            <person name="Plunkett M.H."/>
            <person name="Hondzo H."/>
            <person name="Barney B.M."/>
        </authorList>
    </citation>
    <scope>NUCLEOTIDE SEQUENCE [LARGE SCALE GENOMIC DNA]</scope>
    <source>
        <strain evidence="12 13">SAG 241.80</strain>
    </source>
</reference>
<dbReference type="Proteomes" id="UP000239649">
    <property type="component" value="Unassembled WGS sequence"/>
</dbReference>
<evidence type="ECO:0000256" key="5">
    <source>
        <dbReference type="ARBA" id="ARBA00022827"/>
    </source>
</evidence>
<dbReference type="Gene3D" id="3.30.465.10">
    <property type="match status" value="1"/>
</dbReference>
<name>A0A2P6VKM6_9CHLO</name>
<keyword evidence="5" id="KW-0274">FAD</keyword>
<dbReference type="InterPro" id="IPR006094">
    <property type="entry name" value="Oxid_FAD_bind_N"/>
</dbReference>
<dbReference type="InterPro" id="IPR016171">
    <property type="entry name" value="Vanillyl_alc_oxidase_C-sub2"/>
</dbReference>
<evidence type="ECO:0000256" key="1">
    <source>
        <dbReference type="ARBA" id="ARBA00001974"/>
    </source>
</evidence>
<dbReference type="EMBL" id="LHPF02000004">
    <property type="protein sequence ID" value="PSC74634.1"/>
    <property type="molecule type" value="Genomic_DNA"/>
</dbReference>
<dbReference type="FunFam" id="1.10.45.10:FF:000001">
    <property type="entry name" value="D-lactate dehydrogenase mitochondrial"/>
    <property type="match status" value="1"/>
</dbReference>
<evidence type="ECO:0000256" key="2">
    <source>
        <dbReference type="ARBA" id="ARBA00004173"/>
    </source>
</evidence>
<evidence type="ECO:0000256" key="6">
    <source>
        <dbReference type="ARBA" id="ARBA00022946"/>
    </source>
</evidence>
<keyword evidence="13" id="KW-1185">Reference proteome</keyword>
<evidence type="ECO:0000256" key="3">
    <source>
        <dbReference type="ARBA" id="ARBA00008000"/>
    </source>
</evidence>
<dbReference type="EC" id="1.1.2.4" evidence="9"/>
<keyword evidence="6" id="KW-0809">Transit peptide</keyword>
<dbReference type="Gene3D" id="3.30.70.2740">
    <property type="match status" value="1"/>
</dbReference>
<dbReference type="Gene3D" id="1.10.45.10">
    <property type="entry name" value="Vanillyl-alcohol Oxidase, Chain A, domain 4"/>
    <property type="match status" value="1"/>
</dbReference>
<dbReference type="PROSITE" id="PS51387">
    <property type="entry name" value="FAD_PCMH"/>
    <property type="match status" value="1"/>
</dbReference>
<evidence type="ECO:0000256" key="4">
    <source>
        <dbReference type="ARBA" id="ARBA00022630"/>
    </source>
</evidence>
<evidence type="ECO:0000313" key="12">
    <source>
        <dbReference type="EMBL" id="PSC74634.1"/>
    </source>
</evidence>
<evidence type="ECO:0000256" key="10">
    <source>
        <dbReference type="SAM" id="MobiDB-lite"/>
    </source>
</evidence>
<dbReference type="Pfam" id="PF01565">
    <property type="entry name" value="FAD_binding_4"/>
    <property type="match status" value="1"/>
</dbReference>
<dbReference type="STRING" id="554055.A0A2P6VKM6"/>
<evidence type="ECO:0000313" key="13">
    <source>
        <dbReference type="Proteomes" id="UP000239649"/>
    </source>
</evidence>
<evidence type="ECO:0000256" key="7">
    <source>
        <dbReference type="ARBA" id="ARBA00023002"/>
    </source>
</evidence>
<organism evidence="12 13">
    <name type="scientific">Micractinium conductrix</name>
    <dbReference type="NCBI Taxonomy" id="554055"/>
    <lineage>
        <taxon>Eukaryota</taxon>
        <taxon>Viridiplantae</taxon>
        <taxon>Chlorophyta</taxon>
        <taxon>core chlorophytes</taxon>
        <taxon>Trebouxiophyceae</taxon>
        <taxon>Chlorellales</taxon>
        <taxon>Chlorellaceae</taxon>
        <taxon>Chlorella clade</taxon>
        <taxon>Micractinium</taxon>
    </lineage>
</organism>
<dbReference type="Pfam" id="PF02913">
    <property type="entry name" value="FAD-oxidase_C"/>
    <property type="match status" value="1"/>
</dbReference>
<evidence type="ECO:0000256" key="9">
    <source>
        <dbReference type="ARBA" id="ARBA00038897"/>
    </source>
</evidence>
<protein>
    <recommendedName>
        <fullName evidence="9">D-lactate dehydrogenase (cytochrome)</fullName>
        <ecNumber evidence="9">1.1.2.4</ecNumber>
    </recommendedName>
</protein>
<dbReference type="PANTHER" id="PTHR11748:SF111">
    <property type="entry name" value="D-LACTATE DEHYDROGENASE, MITOCHONDRIAL-RELATED"/>
    <property type="match status" value="1"/>
</dbReference>
<gene>
    <name evidence="12" type="ORF">C2E20_2390</name>
</gene>
<dbReference type="InterPro" id="IPR016166">
    <property type="entry name" value="FAD-bd_PCMH"/>
</dbReference>
<dbReference type="GO" id="GO:1903457">
    <property type="term" value="P:lactate catabolic process"/>
    <property type="evidence" value="ECO:0007669"/>
    <property type="project" value="TreeGrafter"/>
</dbReference>
<dbReference type="GO" id="GO:0008720">
    <property type="term" value="F:D-lactate dehydrogenase (NAD+) activity"/>
    <property type="evidence" value="ECO:0007669"/>
    <property type="project" value="TreeGrafter"/>
</dbReference>
<accession>A0A2P6VKM6</accession>
<comment type="cofactor">
    <cofactor evidence="1">
        <name>FAD</name>
        <dbReference type="ChEBI" id="CHEBI:57692"/>
    </cofactor>
</comment>
<comment type="subcellular location">
    <subcellularLocation>
        <location evidence="2">Mitochondrion</location>
    </subcellularLocation>
</comment>